<dbReference type="EMBL" id="KZ371208">
    <property type="protein sequence ID" value="PIO57439.1"/>
    <property type="molecule type" value="Genomic_DNA"/>
</dbReference>
<keyword evidence="9" id="KW-0472">Membrane</keyword>
<evidence type="ECO:0000256" key="8">
    <source>
        <dbReference type="ARBA" id="ARBA00023065"/>
    </source>
</evidence>
<evidence type="ECO:0000256" key="5">
    <source>
        <dbReference type="ARBA" id="ARBA00022692"/>
    </source>
</evidence>
<evidence type="ECO:0000256" key="10">
    <source>
        <dbReference type="ARBA" id="ARBA00023180"/>
    </source>
</evidence>
<evidence type="ECO:0000313" key="15">
    <source>
        <dbReference type="Proteomes" id="UP000230423"/>
    </source>
</evidence>
<dbReference type="InterPro" id="IPR001873">
    <property type="entry name" value="ENaC"/>
</dbReference>
<dbReference type="OrthoDB" id="8065060at2759"/>
<feature type="non-terminal residue" evidence="14">
    <location>
        <position position="130"/>
    </location>
</feature>
<keyword evidence="11 13" id="KW-0739">Sodium transport</keyword>
<evidence type="ECO:0000313" key="14">
    <source>
        <dbReference type="EMBL" id="PIO57439.1"/>
    </source>
</evidence>
<dbReference type="GO" id="GO:0005272">
    <property type="term" value="F:sodium channel activity"/>
    <property type="evidence" value="ECO:0007669"/>
    <property type="project" value="UniProtKB-KW"/>
</dbReference>
<keyword evidence="3 13" id="KW-0813">Transport</keyword>
<dbReference type="AlphaFoldDB" id="A0A2G9THH5"/>
<keyword evidence="10" id="KW-0325">Glycoprotein</keyword>
<sequence length="130" mass="14653">MFLSNPTVSQVSFLISDEGMDFPVVTLCNFNPIKKSYIQYLNATGEFSDELLDYLMQSLIDTQTLYSNADRAELHGRNKFIHALGISRMGVGVANNKGRGQTSITEVIEHYRFIKRSIQTSPSTVSLKKR</sequence>
<evidence type="ECO:0000256" key="2">
    <source>
        <dbReference type="ARBA" id="ARBA00007193"/>
    </source>
</evidence>
<evidence type="ECO:0000256" key="9">
    <source>
        <dbReference type="ARBA" id="ARBA00023136"/>
    </source>
</evidence>
<evidence type="ECO:0000256" key="11">
    <source>
        <dbReference type="ARBA" id="ARBA00023201"/>
    </source>
</evidence>
<accession>A0A2G9THH5</accession>
<reference evidence="14 15" key="1">
    <citation type="submission" date="2015-09" db="EMBL/GenBank/DDBJ databases">
        <title>Draft genome of the parasitic nematode Teladorsagia circumcincta isolate WARC Sus (inbred).</title>
        <authorList>
            <person name="Mitreva M."/>
        </authorList>
    </citation>
    <scope>NUCLEOTIDE SEQUENCE [LARGE SCALE GENOMIC DNA]</scope>
    <source>
        <strain evidence="14 15">S</strain>
    </source>
</reference>
<dbReference type="GO" id="GO:0016020">
    <property type="term" value="C:membrane"/>
    <property type="evidence" value="ECO:0007669"/>
    <property type="project" value="UniProtKB-SubCell"/>
</dbReference>
<dbReference type="Pfam" id="PF00858">
    <property type="entry name" value="ASC"/>
    <property type="match status" value="1"/>
</dbReference>
<evidence type="ECO:0000256" key="4">
    <source>
        <dbReference type="ARBA" id="ARBA00022461"/>
    </source>
</evidence>
<organism evidence="14 15">
    <name type="scientific">Teladorsagia circumcincta</name>
    <name type="common">Brown stomach worm</name>
    <name type="synonym">Ostertagia circumcincta</name>
    <dbReference type="NCBI Taxonomy" id="45464"/>
    <lineage>
        <taxon>Eukaryota</taxon>
        <taxon>Metazoa</taxon>
        <taxon>Ecdysozoa</taxon>
        <taxon>Nematoda</taxon>
        <taxon>Chromadorea</taxon>
        <taxon>Rhabditida</taxon>
        <taxon>Rhabditina</taxon>
        <taxon>Rhabditomorpha</taxon>
        <taxon>Strongyloidea</taxon>
        <taxon>Trichostrongylidae</taxon>
        <taxon>Teladorsagia</taxon>
    </lineage>
</organism>
<keyword evidence="12 13" id="KW-0407">Ion channel</keyword>
<name>A0A2G9THH5_TELCI</name>
<keyword evidence="8 13" id="KW-0406">Ion transport</keyword>
<evidence type="ECO:0000256" key="7">
    <source>
        <dbReference type="ARBA" id="ARBA00023053"/>
    </source>
</evidence>
<evidence type="ECO:0000256" key="12">
    <source>
        <dbReference type="ARBA" id="ARBA00023303"/>
    </source>
</evidence>
<keyword evidence="7" id="KW-0915">Sodium</keyword>
<keyword evidence="6" id="KW-1133">Transmembrane helix</keyword>
<evidence type="ECO:0000256" key="3">
    <source>
        <dbReference type="ARBA" id="ARBA00022448"/>
    </source>
</evidence>
<keyword evidence="15" id="KW-1185">Reference proteome</keyword>
<keyword evidence="5 13" id="KW-0812">Transmembrane</keyword>
<evidence type="ECO:0000256" key="6">
    <source>
        <dbReference type="ARBA" id="ARBA00022989"/>
    </source>
</evidence>
<dbReference type="Proteomes" id="UP000230423">
    <property type="component" value="Unassembled WGS sequence"/>
</dbReference>
<evidence type="ECO:0000256" key="13">
    <source>
        <dbReference type="RuleBase" id="RU000679"/>
    </source>
</evidence>
<gene>
    <name evidence="14" type="ORF">TELCIR_21152</name>
</gene>
<proteinExistence type="inferred from homology"/>
<comment type="subcellular location">
    <subcellularLocation>
        <location evidence="1">Membrane</location>
        <topology evidence="1">Multi-pass membrane protein</topology>
    </subcellularLocation>
</comment>
<keyword evidence="4 13" id="KW-0894">Sodium channel</keyword>
<comment type="similarity">
    <text evidence="2 13">Belongs to the amiloride-sensitive sodium channel (TC 1.A.6) family.</text>
</comment>
<protein>
    <submittedName>
        <fullName evidence="14">Uncharacterized protein</fullName>
    </submittedName>
</protein>
<evidence type="ECO:0000256" key="1">
    <source>
        <dbReference type="ARBA" id="ARBA00004141"/>
    </source>
</evidence>